<dbReference type="Proteomes" id="UP000501812">
    <property type="component" value="Chromosome"/>
</dbReference>
<dbReference type="Gene3D" id="2.60.120.200">
    <property type="match status" value="1"/>
</dbReference>
<proteinExistence type="predicted"/>
<evidence type="ECO:0000313" key="4">
    <source>
        <dbReference type="Proteomes" id="UP000501812"/>
    </source>
</evidence>
<accession>A0A858RPY5</accession>
<evidence type="ECO:0000256" key="2">
    <source>
        <dbReference type="SAM" id="SignalP"/>
    </source>
</evidence>
<protein>
    <submittedName>
        <fullName evidence="3">Uncharacterized protein</fullName>
    </submittedName>
</protein>
<keyword evidence="4" id="KW-1185">Reference proteome</keyword>
<dbReference type="AlphaFoldDB" id="A0A858RPY5"/>
<name>A0A858RPY5_9BACT</name>
<gene>
    <name evidence="3" type="ORF">HHL09_21170</name>
</gene>
<sequence length="785" mass="83291">MILNHSPSWSRLCCFAALGLAGQAHGQAGLTKTDINNPVTGIVTANPDASTTVTAGGGDTYGTADSFTYLHEQRTGDFDVKVLLHNVDADDPTGQQTSAKGSLQVRASLSPGSPNIQVSGIPDPTGAGYVETISRPSLNGETEDPPLSAPDYRYFGGPYPGTFRPASGSLYSVWLRVRRTGDLFQTMSSKDGITWTVLAEYATDPAAFPATVYVGLAAVAHIDSGENQNHRVRSTFSDYGNAAKPPVATQGGSPVTAGNVPGVYPVNSVTGVNWNLSIPSDGIGWTADKSSSGPIVWNTQGFASISRDLILDIDSQGPVAFSTGRYATGAIDFGISPRDPVSARSNLGPYTNPNRDRDTPAVTDPASQAWFPSLQHGILIPTVRVNGTVSWNDGASPFFPHTYQAVDFSSANSYHMQDGTFGNGRLYTRMAKRGDTGPHPNNDANGAGGFQRAAFSISTAWFPYEDGWMSGYFANAQADGSAFWQFPGAHSPAASQGTAALDPNSAGAILQWTQLGEGGGYGGLATLSLPGVDSRDDGMLFLVPNDDTTSRGPQANCAIKPDGSGWTIGIREVAFLYSLAEYISNDRSEFSFLHIPYTATNLIGGEISGANGSKIHSGGDFTVTRPSTGRYEISIPGKTGQSGMLILQAVGNHPEEPEYVDTASLSYEYNSQTNRFVVESRVSDPTINEGFAVAPLRDSNFYFAWVDFSDPLTLTPDILLPELSIQNNGASVTVSWPTAITGYVLETSNNLANPWTDVPGVTANSVTLPYTPSLKKQFFRLRPAP</sequence>
<reference evidence="3 4" key="1">
    <citation type="submission" date="2020-04" db="EMBL/GenBank/DDBJ databases">
        <title>Luteolibacter sp. G-1-1-1 isolated from soil.</title>
        <authorList>
            <person name="Dahal R.H."/>
        </authorList>
    </citation>
    <scope>NUCLEOTIDE SEQUENCE [LARGE SCALE GENOMIC DNA]</scope>
    <source>
        <strain evidence="3 4">G-1-1-1</strain>
    </source>
</reference>
<feature type="chain" id="PRO_5032625199" evidence="2">
    <location>
        <begin position="27"/>
        <end position="785"/>
    </location>
</feature>
<organism evidence="3 4">
    <name type="scientific">Luteolibacter luteus</name>
    <dbReference type="NCBI Taxonomy" id="2728835"/>
    <lineage>
        <taxon>Bacteria</taxon>
        <taxon>Pseudomonadati</taxon>
        <taxon>Verrucomicrobiota</taxon>
        <taxon>Verrucomicrobiia</taxon>
        <taxon>Verrucomicrobiales</taxon>
        <taxon>Verrucomicrobiaceae</taxon>
        <taxon>Luteolibacter</taxon>
    </lineage>
</organism>
<evidence type="ECO:0000256" key="1">
    <source>
        <dbReference type="SAM" id="MobiDB-lite"/>
    </source>
</evidence>
<feature type="compositionally biased region" description="Polar residues" evidence="1">
    <location>
        <begin position="343"/>
        <end position="353"/>
    </location>
</feature>
<keyword evidence="2" id="KW-0732">Signal</keyword>
<feature type="region of interest" description="Disordered" evidence="1">
    <location>
        <begin position="342"/>
        <end position="361"/>
    </location>
</feature>
<dbReference type="EMBL" id="CP051774">
    <property type="protein sequence ID" value="QJE98190.1"/>
    <property type="molecule type" value="Genomic_DNA"/>
</dbReference>
<dbReference type="RefSeq" id="WP_169456649.1">
    <property type="nucleotide sequence ID" value="NZ_CP051774.1"/>
</dbReference>
<evidence type="ECO:0000313" key="3">
    <source>
        <dbReference type="EMBL" id="QJE98190.1"/>
    </source>
</evidence>
<dbReference type="KEGG" id="luo:HHL09_21170"/>
<feature type="signal peptide" evidence="2">
    <location>
        <begin position="1"/>
        <end position="26"/>
    </location>
</feature>